<comment type="caution">
    <text evidence="1">The sequence shown here is derived from an EMBL/GenBank/DDBJ whole genome shotgun (WGS) entry which is preliminary data.</text>
</comment>
<dbReference type="InterPro" id="IPR008979">
    <property type="entry name" value="Galactose-bd-like_sf"/>
</dbReference>
<dbReference type="SUPFAM" id="SSF49785">
    <property type="entry name" value="Galactose-binding domain-like"/>
    <property type="match status" value="1"/>
</dbReference>
<gene>
    <name evidence="1" type="ORF">M9Y10_036972</name>
</gene>
<accession>A0ABR2GTH0</accession>
<dbReference type="Gene3D" id="2.60.120.260">
    <property type="entry name" value="Galactose-binding domain-like"/>
    <property type="match status" value="1"/>
</dbReference>
<evidence type="ECO:0000313" key="1">
    <source>
        <dbReference type="EMBL" id="KAK8836941.1"/>
    </source>
</evidence>
<proteinExistence type="predicted"/>
<keyword evidence="2" id="KW-1185">Reference proteome</keyword>
<dbReference type="EMBL" id="JAPFFF010000062">
    <property type="protein sequence ID" value="KAK8836941.1"/>
    <property type="molecule type" value="Genomic_DNA"/>
</dbReference>
<evidence type="ECO:0008006" key="3">
    <source>
        <dbReference type="Google" id="ProtNLM"/>
    </source>
</evidence>
<organism evidence="1 2">
    <name type="scientific">Tritrichomonas musculus</name>
    <dbReference type="NCBI Taxonomy" id="1915356"/>
    <lineage>
        <taxon>Eukaryota</taxon>
        <taxon>Metamonada</taxon>
        <taxon>Parabasalia</taxon>
        <taxon>Tritrichomonadida</taxon>
        <taxon>Tritrichomonadidae</taxon>
        <taxon>Tritrichomonas</taxon>
    </lineage>
</organism>
<reference evidence="1 2" key="1">
    <citation type="submission" date="2024-04" db="EMBL/GenBank/DDBJ databases">
        <title>Tritrichomonas musculus Genome.</title>
        <authorList>
            <person name="Alves-Ferreira E."/>
            <person name="Grigg M."/>
            <person name="Lorenzi H."/>
            <person name="Galac M."/>
        </authorList>
    </citation>
    <scope>NUCLEOTIDE SEQUENCE [LARGE SCALE GENOMIC DNA]</scope>
    <source>
        <strain evidence="1 2">EAF2021</strain>
    </source>
</reference>
<sequence>MEQNMTYKTPTANLRRIFEDDNSDNFKIILKFGNKNSQSNLKQNKNTNKIEINTTINRARVISKNINHIYLVDPTVDKYEIKFPTNCNRTAEYPKKIRQLFRKLLNSILEEVTINEEDHQDFTRLLIHLGEKNITAINNIGDAMSLLFTKFHDESILYLSSRLKEFISKKSIEKIERETVYEIIDTYFENCSRRRGNKKSNKEEVEEIFEEMKKKINDHRIVIHFLIGLEKCDMNDSMIEYLYEHLDDDIVECEMSRLISIVRQHYFEIETTKKPVKKEGEIEVNFEGDELKGICNYLKSNKGKTVGKDTNLMLSGGGWISPSNPLTNLIKYNEDEIDDYFDNYCEFNPVRSQSEGWIEFDFCKQKVCLSSYTIRSNDGDPNSDLHPKSWRIVGSNNKKSWDVIDNRRNNAALNGSNRQHRFECTGNNKNYYRYIRYVQEDAWINDSRKYNICLTCFELFGSISTSKE</sequence>
<name>A0ABR2GTH0_9EUKA</name>
<protein>
    <recommendedName>
        <fullName evidence="3">F5/8 type C domain-containing protein</fullName>
    </recommendedName>
</protein>
<evidence type="ECO:0000313" key="2">
    <source>
        <dbReference type="Proteomes" id="UP001470230"/>
    </source>
</evidence>
<dbReference type="Proteomes" id="UP001470230">
    <property type="component" value="Unassembled WGS sequence"/>
</dbReference>